<organism evidence="1 2">
    <name type="scientific">Sodiomyces alkalinus (strain CBS 110278 / VKM F-3762 / F11)</name>
    <name type="common">Alkaliphilic filamentous fungus</name>
    <dbReference type="NCBI Taxonomy" id="1314773"/>
    <lineage>
        <taxon>Eukaryota</taxon>
        <taxon>Fungi</taxon>
        <taxon>Dikarya</taxon>
        <taxon>Ascomycota</taxon>
        <taxon>Pezizomycotina</taxon>
        <taxon>Sordariomycetes</taxon>
        <taxon>Hypocreomycetidae</taxon>
        <taxon>Glomerellales</taxon>
        <taxon>Plectosphaerellaceae</taxon>
        <taxon>Sodiomyces</taxon>
    </lineage>
</organism>
<dbReference type="AlphaFoldDB" id="A0A3N2PSQ5"/>
<protein>
    <submittedName>
        <fullName evidence="1">Uncharacterized protein</fullName>
    </submittedName>
</protein>
<evidence type="ECO:0000313" key="2">
    <source>
        <dbReference type="Proteomes" id="UP000272025"/>
    </source>
</evidence>
<proteinExistence type="predicted"/>
<accession>A0A3N2PSQ5</accession>
<dbReference type="Proteomes" id="UP000272025">
    <property type="component" value="Unassembled WGS sequence"/>
</dbReference>
<dbReference type="EMBL" id="ML119057">
    <property type="protein sequence ID" value="ROT37542.1"/>
    <property type="molecule type" value="Genomic_DNA"/>
</dbReference>
<dbReference type="GeneID" id="39575671"/>
<keyword evidence="2" id="KW-1185">Reference proteome</keyword>
<evidence type="ECO:0000313" key="1">
    <source>
        <dbReference type="EMBL" id="ROT37542.1"/>
    </source>
</evidence>
<reference evidence="1 2" key="1">
    <citation type="journal article" date="2018" name="Mol. Ecol.">
        <title>The obligate alkalophilic soda-lake fungus Sodiomyces alkalinus has shifted to a protein diet.</title>
        <authorList>
            <person name="Grum-Grzhimaylo A.A."/>
            <person name="Falkoski D.L."/>
            <person name="van den Heuvel J."/>
            <person name="Valero-Jimenez C.A."/>
            <person name="Min B."/>
            <person name="Choi I.G."/>
            <person name="Lipzen A."/>
            <person name="Daum C.G."/>
            <person name="Aanen D.K."/>
            <person name="Tsang A."/>
            <person name="Henrissat B."/>
            <person name="Bilanenko E.N."/>
            <person name="de Vries R.P."/>
            <person name="van Kan J.A.L."/>
            <person name="Grigoriev I.V."/>
            <person name="Debets A.J.M."/>
        </authorList>
    </citation>
    <scope>NUCLEOTIDE SEQUENCE [LARGE SCALE GENOMIC DNA]</scope>
    <source>
        <strain evidence="1 2">F11</strain>
    </source>
</reference>
<name>A0A3N2PSQ5_SODAK</name>
<gene>
    <name evidence="1" type="ORF">SODALDRAFT_199491</name>
</gene>
<sequence length="199" mass="22530">MESQRRRMGGLKFRRHTKGRTGTGHSLAWAGQCGRVLALLFTNCFWVPESSPERIFIQRDHGGIWKLEFPLLSLFFSCFCFYFCKAKGHEIIGGSWAFGLSCFVSQRGLETAGFLLVWSPGVRPVAYRHRLYIPIHGSIITCGLSRTQPSHIISLHIVHASYEICIWAQYIPPSLPRGLSFFFLPSFFLGRTNAPTSSE</sequence>
<dbReference type="RefSeq" id="XP_028465348.1">
    <property type="nucleotide sequence ID" value="XM_028607193.1"/>
</dbReference>